<comment type="caution">
    <text evidence="12">The sequence shown here is derived from an EMBL/GenBank/DDBJ whole genome shotgun (WGS) entry which is preliminary data.</text>
</comment>
<comment type="catalytic activity">
    <reaction evidence="7">
        <text>carbamoyl phosphate + L-aspartate = N-carbamoyl-L-aspartate + phosphate + H(+)</text>
        <dbReference type="Rhea" id="RHEA:20013"/>
        <dbReference type="ChEBI" id="CHEBI:15378"/>
        <dbReference type="ChEBI" id="CHEBI:29991"/>
        <dbReference type="ChEBI" id="CHEBI:32814"/>
        <dbReference type="ChEBI" id="CHEBI:43474"/>
        <dbReference type="ChEBI" id="CHEBI:58228"/>
        <dbReference type="EC" id="2.1.3.2"/>
    </reaction>
</comment>
<dbReference type="PRINTS" id="PR00101">
    <property type="entry name" value="ATCASE"/>
</dbReference>
<dbReference type="GO" id="GO:0016597">
    <property type="term" value="F:amino acid binding"/>
    <property type="evidence" value="ECO:0007669"/>
    <property type="project" value="InterPro"/>
</dbReference>
<dbReference type="GO" id="GO:0044205">
    <property type="term" value="P:'de novo' UMP biosynthetic process"/>
    <property type="evidence" value="ECO:0007669"/>
    <property type="project" value="UniProtKB-UniPathway"/>
</dbReference>
<accession>A0A1G2KXG2</accession>
<evidence type="ECO:0000259" key="10">
    <source>
        <dbReference type="Pfam" id="PF00185"/>
    </source>
</evidence>
<evidence type="ECO:0000256" key="1">
    <source>
        <dbReference type="ARBA" id="ARBA00004852"/>
    </source>
</evidence>
<dbReference type="PANTHER" id="PTHR45753">
    <property type="entry name" value="ORNITHINE CARBAMOYLTRANSFERASE, MITOCHONDRIAL"/>
    <property type="match status" value="1"/>
</dbReference>
<reference evidence="12 13" key="1">
    <citation type="journal article" date="2016" name="Nat. Commun.">
        <title>Thousands of microbial genomes shed light on interconnected biogeochemical processes in an aquifer system.</title>
        <authorList>
            <person name="Anantharaman K."/>
            <person name="Brown C.T."/>
            <person name="Hug L.A."/>
            <person name="Sharon I."/>
            <person name="Castelle C.J."/>
            <person name="Probst A.J."/>
            <person name="Thomas B.C."/>
            <person name="Singh A."/>
            <person name="Wilkins M.J."/>
            <person name="Karaoz U."/>
            <person name="Brodie E.L."/>
            <person name="Williams K.H."/>
            <person name="Hubbard S.S."/>
            <person name="Banfield J.F."/>
        </authorList>
    </citation>
    <scope>NUCLEOTIDE SEQUENCE [LARGE SCALE GENOMIC DNA]</scope>
</reference>
<sequence length="322" mass="36485">MHILKSQQFSRPLLEAVVRRANEFEVLWRSSSGRYRMRQLFSEKMLFNSFETESVRTHASFCVAGLRLGMDVPPLQGGGRISSEYRNRGESLEDHIKVLNTMGPDVIVLRRPEEGAAERAATVSRVPIINAGDGKGQHPTQAVLDVGTIHQKFGAIDGLSIIIGGDLANGRTARSLAYLLAKFKDVKIMFVSPPELRMKSDVLEYLDKYHVTFTEHEVLEEVIAESKVIYWTRSQHEKADGRVVYEDIERRYCIDAKMMERMQPDAILMHPLPRNEEIHHEVDSDPRAHYFRQTEYSVPIRMALLELALGGNSHAESLAEAA</sequence>
<evidence type="ECO:0000259" key="11">
    <source>
        <dbReference type="Pfam" id="PF02729"/>
    </source>
</evidence>
<dbReference type="GO" id="GO:0006207">
    <property type="term" value="P:'de novo' pyrimidine nucleobase biosynthetic process"/>
    <property type="evidence" value="ECO:0007669"/>
    <property type="project" value="InterPro"/>
</dbReference>
<dbReference type="UniPathway" id="UPA00070">
    <property type="reaction ID" value="UER00116"/>
</dbReference>
<dbReference type="AlphaFoldDB" id="A0A1G2KXG2"/>
<evidence type="ECO:0000256" key="7">
    <source>
        <dbReference type="ARBA" id="ARBA00048859"/>
    </source>
</evidence>
<dbReference type="SUPFAM" id="SSF53671">
    <property type="entry name" value="Aspartate/ornithine carbamoyltransferase"/>
    <property type="match status" value="1"/>
</dbReference>
<feature type="domain" description="Aspartate/ornithine carbamoyltransferase Asp/Orn-binding" evidence="10">
    <location>
        <begin position="158"/>
        <end position="307"/>
    </location>
</feature>
<proteinExistence type="inferred from homology"/>
<dbReference type="EMBL" id="MHQN01000024">
    <property type="protein sequence ID" value="OHA03119.1"/>
    <property type="molecule type" value="Genomic_DNA"/>
</dbReference>
<keyword evidence="4 9" id="KW-0808">Transferase</keyword>
<dbReference type="NCBIfam" id="TIGR00670">
    <property type="entry name" value="asp_carb_tr"/>
    <property type="match status" value="1"/>
</dbReference>
<evidence type="ECO:0000313" key="13">
    <source>
        <dbReference type="Proteomes" id="UP000177177"/>
    </source>
</evidence>
<evidence type="ECO:0000256" key="3">
    <source>
        <dbReference type="ARBA" id="ARBA00013008"/>
    </source>
</evidence>
<evidence type="ECO:0000256" key="9">
    <source>
        <dbReference type="RuleBase" id="RU003634"/>
    </source>
</evidence>
<dbReference type="Gene3D" id="3.40.50.1370">
    <property type="entry name" value="Aspartate/ornithine carbamoyltransferase"/>
    <property type="match status" value="2"/>
</dbReference>
<name>A0A1G2KXG2_9BACT</name>
<dbReference type="Proteomes" id="UP000177177">
    <property type="component" value="Unassembled WGS sequence"/>
</dbReference>
<dbReference type="PRINTS" id="PR00100">
    <property type="entry name" value="AOTCASE"/>
</dbReference>
<comment type="function">
    <text evidence="6">Catalyzes the condensation of carbamoyl phosphate and aspartate to form carbamoyl aspartate and inorganic phosphate, the committed step in the de novo pyrimidine nucleotide biosynthesis pathway.</text>
</comment>
<dbReference type="InterPro" id="IPR006130">
    <property type="entry name" value="Asp/Orn_carbamoylTrfase"/>
</dbReference>
<protein>
    <recommendedName>
        <fullName evidence="3 8">Aspartate carbamoyltransferase</fullName>
        <ecNumber evidence="3 8">2.1.3.2</ecNumber>
    </recommendedName>
</protein>
<feature type="domain" description="Aspartate/ornithine carbamoyltransferase carbamoyl-P binding" evidence="11">
    <location>
        <begin position="2"/>
        <end position="150"/>
    </location>
</feature>
<dbReference type="InterPro" id="IPR002082">
    <property type="entry name" value="Asp_carbamoyltransf"/>
</dbReference>
<evidence type="ECO:0000256" key="5">
    <source>
        <dbReference type="ARBA" id="ARBA00022975"/>
    </source>
</evidence>
<dbReference type="FunFam" id="3.40.50.1370:FF:000002">
    <property type="entry name" value="Aspartate carbamoyltransferase 2"/>
    <property type="match status" value="1"/>
</dbReference>
<dbReference type="Pfam" id="PF00185">
    <property type="entry name" value="OTCace"/>
    <property type="match status" value="1"/>
</dbReference>
<dbReference type="GO" id="GO:0004070">
    <property type="term" value="F:aspartate carbamoyltransferase activity"/>
    <property type="evidence" value="ECO:0007669"/>
    <property type="project" value="UniProtKB-UniRule"/>
</dbReference>
<gene>
    <name evidence="12" type="ORF">A3C92_02170</name>
</gene>
<organism evidence="12 13">
    <name type="scientific">Candidatus Sungbacteria bacterium RIFCSPHIGHO2_02_FULL_53_17</name>
    <dbReference type="NCBI Taxonomy" id="1802275"/>
    <lineage>
        <taxon>Bacteria</taxon>
        <taxon>Candidatus Sungiibacteriota</taxon>
    </lineage>
</organism>
<dbReference type="PANTHER" id="PTHR45753:SF6">
    <property type="entry name" value="ASPARTATE CARBAMOYLTRANSFERASE"/>
    <property type="match status" value="1"/>
</dbReference>
<evidence type="ECO:0000313" key="12">
    <source>
        <dbReference type="EMBL" id="OHA03119.1"/>
    </source>
</evidence>
<comment type="similarity">
    <text evidence="2">Belongs to the aspartate/ornithine carbamoyltransferase superfamily. ATCase family.</text>
</comment>
<evidence type="ECO:0000256" key="6">
    <source>
        <dbReference type="ARBA" id="ARBA00043884"/>
    </source>
</evidence>
<evidence type="ECO:0000256" key="8">
    <source>
        <dbReference type="NCBIfam" id="TIGR00670"/>
    </source>
</evidence>
<dbReference type="InterPro" id="IPR036901">
    <property type="entry name" value="Asp/Orn_carbamoylTrfase_sf"/>
</dbReference>
<comment type="pathway">
    <text evidence="1">Pyrimidine metabolism; UMP biosynthesis via de novo pathway; (S)-dihydroorotate from bicarbonate: step 2/3.</text>
</comment>
<keyword evidence="5" id="KW-0665">Pyrimidine biosynthesis</keyword>
<evidence type="ECO:0000256" key="4">
    <source>
        <dbReference type="ARBA" id="ARBA00022679"/>
    </source>
</evidence>
<dbReference type="Pfam" id="PF02729">
    <property type="entry name" value="OTCace_N"/>
    <property type="match status" value="1"/>
</dbReference>
<dbReference type="InterPro" id="IPR006131">
    <property type="entry name" value="Asp_carbamoyltransf_Asp/Orn-bd"/>
</dbReference>
<evidence type="ECO:0000256" key="2">
    <source>
        <dbReference type="ARBA" id="ARBA00008896"/>
    </source>
</evidence>
<dbReference type="GO" id="GO:0006520">
    <property type="term" value="P:amino acid metabolic process"/>
    <property type="evidence" value="ECO:0007669"/>
    <property type="project" value="InterPro"/>
</dbReference>
<dbReference type="InterPro" id="IPR006132">
    <property type="entry name" value="Asp/Orn_carbamoyltranf_P-bd"/>
</dbReference>
<dbReference type="EC" id="2.1.3.2" evidence="3 8"/>